<evidence type="ECO:0000256" key="4">
    <source>
        <dbReference type="ARBA" id="ARBA00022475"/>
    </source>
</evidence>
<keyword evidence="6 11" id="KW-0812">Transmembrane</keyword>
<dbReference type="PIRSF" id="PIRSF015761">
    <property type="entry name" value="Protein_L"/>
    <property type="match status" value="1"/>
</dbReference>
<feature type="transmembrane region" description="Helical" evidence="11">
    <location>
        <begin position="246"/>
        <end position="263"/>
    </location>
</feature>
<dbReference type="Gene3D" id="3.30.420.380">
    <property type="match status" value="1"/>
</dbReference>
<keyword evidence="5" id="KW-0997">Cell inner membrane</keyword>
<dbReference type="CDD" id="cd24017">
    <property type="entry name" value="ASKHA_T2SSL_N"/>
    <property type="match status" value="1"/>
</dbReference>
<reference evidence="14 15" key="1">
    <citation type="submission" date="2021-07" db="EMBL/GenBank/DDBJ databases">
        <title>Shewanella sp. nov, isolated from SCS.</title>
        <authorList>
            <person name="Cao W.R."/>
        </authorList>
    </citation>
    <scope>NUCLEOTIDE SEQUENCE [LARGE SCALE GENOMIC DNA]</scope>
    <source>
        <strain evidence="14 15">NR704-98</strain>
    </source>
</reference>
<organism evidence="14 15">
    <name type="scientific">Shewanella nanhaiensis</name>
    <dbReference type="NCBI Taxonomy" id="2864872"/>
    <lineage>
        <taxon>Bacteria</taxon>
        <taxon>Pseudomonadati</taxon>
        <taxon>Pseudomonadota</taxon>
        <taxon>Gammaproteobacteria</taxon>
        <taxon>Alteromonadales</taxon>
        <taxon>Shewanellaceae</taxon>
        <taxon>Shewanella</taxon>
    </lineage>
</organism>
<evidence type="ECO:0000256" key="8">
    <source>
        <dbReference type="ARBA" id="ARBA00022989"/>
    </source>
</evidence>
<evidence type="ECO:0000256" key="10">
    <source>
        <dbReference type="PIRNR" id="PIRNR015761"/>
    </source>
</evidence>
<feature type="domain" description="GspL periplasmic" evidence="13">
    <location>
        <begin position="242"/>
        <end position="396"/>
    </location>
</feature>
<dbReference type="Gene3D" id="3.30.420.370">
    <property type="match status" value="1"/>
</dbReference>
<dbReference type="InterPro" id="IPR025691">
    <property type="entry name" value="GspL_pp_dom"/>
</dbReference>
<gene>
    <name evidence="14" type="primary">gspL</name>
    <name evidence="14" type="ORF">K0625_15745</name>
</gene>
<dbReference type="InterPro" id="IPR043129">
    <property type="entry name" value="ATPase_NBD"/>
</dbReference>
<evidence type="ECO:0000256" key="5">
    <source>
        <dbReference type="ARBA" id="ARBA00022519"/>
    </source>
</evidence>
<comment type="subcellular location">
    <subcellularLocation>
        <location evidence="1">Cell inner membrane</location>
        <topology evidence="1">Single-pass membrane protein</topology>
    </subcellularLocation>
</comment>
<evidence type="ECO:0000256" key="7">
    <source>
        <dbReference type="ARBA" id="ARBA00022927"/>
    </source>
</evidence>
<keyword evidence="4" id="KW-1003">Cell membrane</keyword>
<comment type="similarity">
    <text evidence="2 10">Belongs to the GSP L family.</text>
</comment>
<dbReference type="RefSeq" id="WP_220110558.1">
    <property type="nucleotide sequence ID" value="NZ_JAHZST010000011.1"/>
</dbReference>
<keyword evidence="15" id="KW-1185">Reference proteome</keyword>
<comment type="function">
    <text evidence="10">Inner membrane component of the type II secretion system required for the energy-dependent secretion of extracellular factors such as proteases and toxins from the periplasm.</text>
</comment>
<evidence type="ECO:0000256" key="2">
    <source>
        <dbReference type="ARBA" id="ARBA00005318"/>
    </source>
</evidence>
<evidence type="ECO:0000259" key="12">
    <source>
        <dbReference type="Pfam" id="PF05134"/>
    </source>
</evidence>
<evidence type="ECO:0000259" key="13">
    <source>
        <dbReference type="Pfam" id="PF12693"/>
    </source>
</evidence>
<keyword evidence="8 11" id="KW-1133">Transmembrane helix</keyword>
<evidence type="ECO:0000256" key="9">
    <source>
        <dbReference type="ARBA" id="ARBA00023136"/>
    </source>
</evidence>
<protein>
    <recommendedName>
        <fullName evidence="10">Type II secretion system protein L</fullName>
        <shortName evidence="10">T2SS protein L</shortName>
    </recommendedName>
</protein>
<comment type="caution">
    <text evidence="14">The sequence shown here is derived from an EMBL/GenBank/DDBJ whole genome shotgun (WGS) entry which is preliminary data.</text>
</comment>
<dbReference type="InterPro" id="IPR007812">
    <property type="entry name" value="T2SS_protein-GspL"/>
</dbReference>
<evidence type="ECO:0000256" key="1">
    <source>
        <dbReference type="ARBA" id="ARBA00004377"/>
    </source>
</evidence>
<evidence type="ECO:0000256" key="11">
    <source>
        <dbReference type="SAM" id="Phobius"/>
    </source>
</evidence>
<sequence>MSERLFIRLGTSSDQACSWLVWSEQEQEIIASGELKDASALSSLTERAGNRPVDVLVPSSAITLTSVELPEKGQRQAIQALPFMLEESLAENVDELHFVPGPRTDGELSVAVVAHQQMQDWLSWLHEAGLKVKNVVPDCLALPLDECQWAAIKFNQEYLVRTGEGSGVSLTQDWLDTLLPRLLPEGQETPVTVAGHSELAFAGADIKPQALELPMLVLAKGILSAPLNLLSGVYTPKREYGKNLLLWRNVAIVIAVALVLGLVNKGLNIHQMNTEQARLKAESEAIYKRAVPGSSRIVNLRSQMEKQLRSMQGGSGGSEFFTMLQGLEPAFTQVPELKPTTLRFDSVRNELRMQVIAKSYAQVEQFKTIVSASYQLDSGAMNSGEDSVTSTLTLRSK</sequence>
<dbReference type="EMBL" id="JAHZST010000011">
    <property type="protein sequence ID" value="MBW8185114.1"/>
    <property type="molecule type" value="Genomic_DNA"/>
</dbReference>
<dbReference type="Pfam" id="PF05134">
    <property type="entry name" value="T2SSL"/>
    <property type="match status" value="1"/>
</dbReference>
<dbReference type="Gene3D" id="3.30.1360.100">
    <property type="entry name" value="General secretion pathway protein M, EpsM"/>
    <property type="match status" value="1"/>
</dbReference>
<dbReference type="NCBIfam" id="TIGR01709">
    <property type="entry name" value="typeII_sec_gspL"/>
    <property type="match status" value="1"/>
</dbReference>
<evidence type="ECO:0000313" key="15">
    <source>
        <dbReference type="Proteomes" id="UP001195963"/>
    </source>
</evidence>
<evidence type="ECO:0000313" key="14">
    <source>
        <dbReference type="EMBL" id="MBW8185114.1"/>
    </source>
</evidence>
<feature type="domain" description="GspL cytoplasmic actin-ATPase-like" evidence="12">
    <location>
        <begin position="5"/>
        <end position="237"/>
    </location>
</feature>
<accession>A0ABS7E611</accession>
<evidence type="ECO:0000256" key="6">
    <source>
        <dbReference type="ARBA" id="ARBA00022692"/>
    </source>
</evidence>
<keyword evidence="9 11" id="KW-0472">Membrane</keyword>
<dbReference type="Proteomes" id="UP001195963">
    <property type="component" value="Unassembled WGS sequence"/>
</dbReference>
<proteinExistence type="inferred from homology"/>
<keyword evidence="7 10" id="KW-0653">Protein transport</keyword>
<keyword evidence="3 10" id="KW-0813">Transport</keyword>
<evidence type="ECO:0000256" key="3">
    <source>
        <dbReference type="ARBA" id="ARBA00022448"/>
    </source>
</evidence>
<dbReference type="Pfam" id="PF12693">
    <property type="entry name" value="GspL_C"/>
    <property type="match status" value="1"/>
</dbReference>
<dbReference type="InterPro" id="IPR024230">
    <property type="entry name" value="GspL_cyto_dom"/>
</dbReference>
<name>A0ABS7E611_9GAMM</name>
<dbReference type="SUPFAM" id="SSF53067">
    <property type="entry name" value="Actin-like ATPase domain"/>
    <property type="match status" value="2"/>
</dbReference>